<dbReference type="Pfam" id="PF03358">
    <property type="entry name" value="FMN_red"/>
    <property type="match status" value="1"/>
</dbReference>
<dbReference type="SUPFAM" id="SSF52218">
    <property type="entry name" value="Flavoproteins"/>
    <property type="match status" value="1"/>
</dbReference>
<comment type="cofactor">
    <cofactor evidence="1">
        <name>FMN</name>
        <dbReference type="ChEBI" id="CHEBI:58210"/>
    </cofactor>
</comment>
<evidence type="ECO:0000259" key="5">
    <source>
        <dbReference type="PROSITE" id="PS50902"/>
    </source>
</evidence>
<evidence type="ECO:0000313" key="7">
    <source>
        <dbReference type="Proteomes" id="UP000292939"/>
    </source>
</evidence>
<dbReference type="PROSITE" id="PS00201">
    <property type="entry name" value="FLAVODOXIN"/>
    <property type="match status" value="1"/>
</dbReference>
<accession>A0A4P6UNJ0</accession>
<evidence type="ECO:0000256" key="3">
    <source>
        <dbReference type="ARBA" id="ARBA00022643"/>
    </source>
</evidence>
<dbReference type="InterPro" id="IPR001226">
    <property type="entry name" value="Flavodoxin_CS"/>
</dbReference>
<evidence type="ECO:0000256" key="1">
    <source>
        <dbReference type="ARBA" id="ARBA00001917"/>
    </source>
</evidence>
<dbReference type="AlphaFoldDB" id="A0A4P6UNJ0"/>
<dbReference type="InterPro" id="IPR008254">
    <property type="entry name" value="Flavodoxin/NO_synth"/>
</dbReference>
<gene>
    <name evidence="6" type="ORF">DW355_17060</name>
</gene>
<dbReference type="PANTHER" id="PTHR30546">
    <property type="entry name" value="FLAVODOXIN-RELATED PROTEIN WRBA-RELATED"/>
    <property type="match status" value="1"/>
</dbReference>
<sequence>MKNIAVIYHSGQGNTEHFAKHVVAGAQSVAGTEVSLLRAEDLTRDPGSLIAFDGCIFGSPTYLGGVSGSFKSFMDATGGLWRRQQLKGKLASGFTVSALPSGDKQTTLLSMLTFAMQHGMIWVGNPFLPEQNSGVPYEQALNRLGSWTGLMAQAGHSTPGQSYAPGDLRSAEAFGRNFASVLARMAMPTEEAI</sequence>
<keyword evidence="3" id="KW-0288">FMN</keyword>
<evidence type="ECO:0000313" key="6">
    <source>
        <dbReference type="EMBL" id="QBK06194.1"/>
    </source>
</evidence>
<protein>
    <recommendedName>
        <fullName evidence="4">Flavoprotein WrbA</fullName>
    </recommendedName>
</protein>
<dbReference type="PROSITE" id="PS50902">
    <property type="entry name" value="FLAVODOXIN_LIKE"/>
    <property type="match status" value="1"/>
</dbReference>
<dbReference type="InterPro" id="IPR005025">
    <property type="entry name" value="FMN_Rdtase-like_dom"/>
</dbReference>
<dbReference type="GO" id="GO:0009055">
    <property type="term" value="F:electron transfer activity"/>
    <property type="evidence" value="ECO:0007669"/>
    <property type="project" value="InterPro"/>
</dbReference>
<name>A0A4P6UNJ0_9BURK</name>
<dbReference type="RefSeq" id="WP_131281910.1">
    <property type="nucleotide sequence ID" value="NZ_CP031395.1"/>
</dbReference>
<organism evidence="6 7">
    <name type="scientific">Hylemonella gracilis</name>
    <dbReference type="NCBI Taxonomy" id="80880"/>
    <lineage>
        <taxon>Bacteria</taxon>
        <taxon>Pseudomonadati</taxon>
        <taxon>Pseudomonadota</taxon>
        <taxon>Betaproteobacteria</taxon>
        <taxon>Burkholderiales</taxon>
        <taxon>Comamonadaceae</taxon>
        <taxon>Hylemonella</taxon>
    </lineage>
</organism>
<evidence type="ECO:0000256" key="4">
    <source>
        <dbReference type="ARBA" id="ARBA00029652"/>
    </source>
</evidence>
<keyword evidence="2" id="KW-0285">Flavoprotein</keyword>
<dbReference type="InterPro" id="IPR029039">
    <property type="entry name" value="Flavoprotein-like_sf"/>
</dbReference>
<dbReference type="Gene3D" id="3.40.50.360">
    <property type="match status" value="1"/>
</dbReference>
<proteinExistence type="predicted"/>
<dbReference type="OrthoDB" id="9801479at2"/>
<dbReference type="GO" id="GO:0016020">
    <property type="term" value="C:membrane"/>
    <property type="evidence" value="ECO:0007669"/>
    <property type="project" value="TreeGrafter"/>
</dbReference>
<dbReference type="GO" id="GO:0003955">
    <property type="term" value="F:NAD(P)H dehydrogenase (quinone) activity"/>
    <property type="evidence" value="ECO:0007669"/>
    <property type="project" value="TreeGrafter"/>
</dbReference>
<feature type="domain" description="Flavodoxin-like" evidence="5">
    <location>
        <begin position="4"/>
        <end position="152"/>
    </location>
</feature>
<dbReference type="Proteomes" id="UP000292939">
    <property type="component" value="Chromosome"/>
</dbReference>
<dbReference type="PANTHER" id="PTHR30546:SF23">
    <property type="entry name" value="FLAVOPROTEIN-LIKE PROTEIN YCP4-RELATED"/>
    <property type="match status" value="1"/>
</dbReference>
<dbReference type="EMBL" id="CP031395">
    <property type="protein sequence ID" value="QBK06194.1"/>
    <property type="molecule type" value="Genomic_DNA"/>
</dbReference>
<evidence type="ECO:0000256" key="2">
    <source>
        <dbReference type="ARBA" id="ARBA00022630"/>
    </source>
</evidence>
<dbReference type="GO" id="GO:0010181">
    <property type="term" value="F:FMN binding"/>
    <property type="evidence" value="ECO:0007669"/>
    <property type="project" value="InterPro"/>
</dbReference>
<reference evidence="6 7" key="1">
    <citation type="submission" date="2018-07" db="EMBL/GenBank/DDBJ databases">
        <title>Exploring interactions and the metabolic potential of the ultra-small soil bacteria Hylemonella gracilis.</title>
        <authorList>
            <person name="Tyc O."/>
            <person name="Kulkarni P."/>
            <person name="Gawehns F."/>
            <person name="Hundscheid M."/>
            <person name="Zweers H."/>
            <person name="Garbeva P."/>
        </authorList>
    </citation>
    <scope>NUCLEOTIDE SEQUENCE [LARGE SCALE GENOMIC DNA]</scope>
    <source>
        <strain evidence="6 7">NS1</strain>
    </source>
</reference>
<dbReference type="KEGG" id="hgr:DW355_17060"/>